<name>A0A6G7VI09_9RHOB</name>
<dbReference type="NCBIfam" id="TIGR04485">
    <property type="entry name" value="thiosulf_SoxX"/>
    <property type="match status" value="1"/>
</dbReference>
<dbReference type="InterPro" id="IPR036909">
    <property type="entry name" value="Cyt_c-like_dom_sf"/>
</dbReference>
<keyword evidence="5" id="KW-0732">Signal</keyword>
<feature type="domain" description="Cytochrome c" evidence="6">
    <location>
        <begin position="32"/>
        <end position="136"/>
    </location>
</feature>
<keyword evidence="3 4" id="KW-0408">Iron</keyword>
<dbReference type="Proteomes" id="UP000500791">
    <property type="component" value="Chromosome"/>
</dbReference>
<dbReference type="InterPro" id="IPR030999">
    <property type="entry name" value="Thiosulf_SoxX"/>
</dbReference>
<evidence type="ECO:0000256" key="1">
    <source>
        <dbReference type="ARBA" id="ARBA00022617"/>
    </source>
</evidence>
<evidence type="ECO:0000313" key="8">
    <source>
        <dbReference type="Proteomes" id="UP000500791"/>
    </source>
</evidence>
<keyword evidence="8" id="KW-1185">Reference proteome</keyword>
<dbReference type="RefSeq" id="WP_166188325.1">
    <property type="nucleotide sequence ID" value="NZ_CP049811.1"/>
</dbReference>
<evidence type="ECO:0000256" key="3">
    <source>
        <dbReference type="ARBA" id="ARBA00023004"/>
    </source>
</evidence>
<proteinExistence type="predicted"/>
<dbReference type="EMBL" id="CP049811">
    <property type="protein sequence ID" value="QIK39733.1"/>
    <property type="molecule type" value="Genomic_DNA"/>
</dbReference>
<dbReference type="GO" id="GO:0046872">
    <property type="term" value="F:metal ion binding"/>
    <property type="evidence" value="ECO:0007669"/>
    <property type="project" value="UniProtKB-KW"/>
</dbReference>
<dbReference type="Gene3D" id="1.10.760.10">
    <property type="entry name" value="Cytochrome c-like domain"/>
    <property type="match status" value="1"/>
</dbReference>
<reference evidence="7 8" key="1">
    <citation type="submission" date="2020-03" db="EMBL/GenBank/DDBJ databases">
        <title>Complete genome sequence of Monaibacterium sp. ALG8 with diverse plasmids.</title>
        <authorList>
            <person name="Sun C."/>
        </authorList>
    </citation>
    <scope>NUCLEOTIDE SEQUENCE [LARGE SCALE GENOMIC DNA]</scope>
    <source>
        <strain evidence="7 8">ALG8</strain>
    </source>
</reference>
<keyword evidence="1 4" id="KW-0349">Heme</keyword>
<protein>
    <submittedName>
        <fullName evidence="7">Sulfur oxidation c-type cytochrome SoxX</fullName>
    </submittedName>
</protein>
<dbReference type="Pfam" id="PF00034">
    <property type="entry name" value="Cytochrom_C"/>
    <property type="match status" value="1"/>
</dbReference>
<evidence type="ECO:0000313" key="7">
    <source>
        <dbReference type="EMBL" id="QIK39733.1"/>
    </source>
</evidence>
<organism evidence="7 8">
    <name type="scientific">Pontivivens nitratireducens</name>
    <dbReference type="NCBI Taxonomy" id="2758038"/>
    <lineage>
        <taxon>Bacteria</taxon>
        <taxon>Pseudomonadati</taxon>
        <taxon>Pseudomonadota</taxon>
        <taxon>Alphaproteobacteria</taxon>
        <taxon>Rhodobacterales</taxon>
        <taxon>Paracoccaceae</taxon>
        <taxon>Pontivivens</taxon>
    </lineage>
</organism>
<accession>A0A6G7VI09</accession>
<gene>
    <name evidence="7" type="primary">soxX</name>
    <name evidence="7" type="ORF">G8E03_02495</name>
</gene>
<dbReference type="GO" id="GO:0020037">
    <property type="term" value="F:heme binding"/>
    <property type="evidence" value="ECO:0007669"/>
    <property type="project" value="InterPro"/>
</dbReference>
<evidence type="ECO:0000259" key="6">
    <source>
        <dbReference type="PROSITE" id="PS51007"/>
    </source>
</evidence>
<dbReference type="PROSITE" id="PS51007">
    <property type="entry name" value="CYTC"/>
    <property type="match status" value="1"/>
</dbReference>
<keyword evidence="2 4" id="KW-0479">Metal-binding</keyword>
<evidence type="ECO:0000256" key="5">
    <source>
        <dbReference type="SAM" id="SignalP"/>
    </source>
</evidence>
<evidence type="ECO:0000256" key="4">
    <source>
        <dbReference type="PROSITE-ProRule" id="PRU00433"/>
    </source>
</evidence>
<dbReference type="SUPFAM" id="SSF46626">
    <property type="entry name" value="Cytochrome c"/>
    <property type="match status" value="1"/>
</dbReference>
<sequence length="137" mass="14708">MSILLLALAICVSGQALAQATPSHPALTVTPGDADRGRALIRDPSRASCLICHSIAALPDRDQGELGPPLDGVAAIYDADELRLRVMDARRLSPDTIMPPYFSTEGLYRVGREWSGTTIYSAQEVEDVVAFLATLIE</sequence>
<feature type="signal peptide" evidence="5">
    <location>
        <begin position="1"/>
        <end position="18"/>
    </location>
</feature>
<dbReference type="AlphaFoldDB" id="A0A6G7VI09"/>
<evidence type="ECO:0000256" key="2">
    <source>
        <dbReference type="ARBA" id="ARBA00022723"/>
    </source>
</evidence>
<feature type="chain" id="PRO_5026056905" evidence="5">
    <location>
        <begin position="19"/>
        <end position="137"/>
    </location>
</feature>
<dbReference type="GO" id="GO:0009055">
    <property type="term" value="F:electron transfer activity"/>
    <property type="evidence" value="ECO:0007669"/>
    <property type="project" value="InterPro"/>
</dbReference>
<dbReference type="KEGG" id="mon:G8E03_02495"/>
<dbReference type="InterPro" id="IPR009056">
    <property type="entry name" value="Cyt_c-like_dom"/>
</dbReference>